<dbReference type="CDD" id="cd00165">
    <property type="entry name" value="S4"/>
    <property type="match status" value="1"/>
</dbReference>
<evidence type="ECO:0000256" key="1">
    <source>
        <dbReference type="PROSITE-ProRule" id="PRU00182"/>
    </source>
</evidence>
<evidence type="ECO:0000259" key="2">
    <source>
        <dbReference type="SMART" id="SM00363"/>
    </source>
</evidence>
<dbReference type="GO" id="GO:0003723">
    <property type="term" value="F:RNA binding"/>
    <property type="evidence" value="ECO:0007669"/>
    <property type="project" value="UniProtKB-KW"/>
</dbReference>
<dbReference type="SMART" id="SM00363">
    <property type="entry name" value="S4"/>
    <property type="match status" value="1"/>
</dbReference>
<dbReference type="EMBL" id="DVOS01000029">
    <property type="protein sequence ID" value="HIV22807.1"/>
    <property type="molecule type" value="Genomic_DNA"/>
</dbReference>
<dbReference type="Proteomes" id="UP000886889">
    <property type="component" value="Unassembled WGS sequence"/>
</dbReference>
<dbReference type="Pfam" id="PF17774">
    <property type="entry name" value="YlmH_RBD"/>
    <property type="match status" value="1"/>
</dbReference>
<dbReference type="Gene3D" id="3.10.290.10">
    <property type="entry name" value="RNA-binding S4 domain"/>
    <property type="match status" value="1"/>
</dbReference>
<reference evidence="3" key="2">
    <citation type="journal article" date="2021" name="PeerJ">
        <title>Extensive microbial diversity within the chicken gut microbiome revealed by metagenomics and culture.</title>
        <authorList>
            <person name="Gilroy R."/>
            <person name="Ravi A."/>
            <person name="Getino M."/>
            <person name="Pursley I."/>
            <person name="Horton D.L."/>
            <person name="Alikhan N.F."/>
            <person name="Baker D."/>
            <person name="Gharbi K."/>
            <person name="Hall N."/>
            <person name="Watson M."/>
            <person name="Adriaenssens E.M."/>
            <person name="Foster-Nyarko E."/>
            <person name="Jarju S."/>
            <person name="Secka A."/>
            <person name="Antonio M."/>
            <person name="Oren A."/>
            <person name="Chaudhuri R.R."/>
            <person name="La Ragione R."/>
            <person name="Hildebrand F."/>
            <person name="Pallen M.J."/>
        </authorList>
    </citation>
    <scope>NUCLEOTIDE SEQUENCE</scope>
    <source>
        <strain evidence="3">ChiBcec6-7307</strain>
    </source>
</reference>
<dbReference type="InterPro" id="IPR036986">
    <property type="entry name" value="S4_RNA-bd_sf"/>
</dbReference>
<accession>A0A9D1NY80</accession>
<dbReference type="SUPFAM" id="SSF55174">
    <property type="entry name" value="Alpha-L RNA-binding motif"/>
    <property type="match status" value="1"/>
</dbReference>
<sequence length="259" mass="29567">MTREDELFQRRLLDLADAAWKRNIVTFSDFLNLNEQSIYHDTQSKLSFIESRMFGGYECAERQMIAFIPDALLFCDSQEAAESLFPVCCLKISPQNPRFAETLTHRDYLGALMNLGIERGKLGDIVLEDQEAWLFCEEKLAGYLEKELNRVRHTAVKCEKTQQALQNWQPKLEEITGTVASVRLDALLALAFHSSRSSLSGLIEGGKTFANGRLITNSGYRPKEGEIISVRGYGRFRYCKVSENVTKKGRHYVTLEKYC</sequence>
<proteinExistence type="predicted"/>
<name>A0A9D1NY80_9FIRM</name>
<dbReference type="Gene3D" id="3.30.1370.160">
    <property type="match status" value="1"/>
</dbReference>
<dbReference type="PROSITE" id="PS50889">
    <property type="entry name" value="S4"/>
    <property type="match status" value="1"/>
</dbReference>
<dbReference type="AlphaFoldDB" id="A0A9D1NY80"/>
<protein>
    <submittedName>
        <fullName evidence="3">RNA-binding protein</fullName>
    </submittedName>
</protein>
<evidence type="ECO:0000313" key="4">
    <source>
        <dbReference type="Proteomes" id="UP000886889"/>
    </source>
</evidence>
<evidence type="ECO:0000313" key="3">
    <source>
        <dbReference type="EMBL" id="HIV22807.1"/>
    </source>
</evidence>
<organism evidence="3 4">
    <name type="scientific">Candidatus Merdiplasma excrementigallinarum</name>
    <dbReference type="NCBI Taxonomy" id="2840864"/>
    <lineage>
        <taxon>Bacteria</taxon>
        <taxon>Bacillati</taxon>
        <taxon>Bacillota</taxon>
        <taxon>Clostridia</taxon>
        <taxon>Lachnospirales</taxon>
        <taxon>Lachnospiraceae</taxon>
        <taxon>Lachnospiraceae incertae sedis</taxon>
        <taxon>Candidatus Merdiplasma</taxon>
    </lineage>
</organism>
<reference evidence="3" key="1">
    <citation type="submission" date="2020-10" db="EMBL/GenBank/DDBJ databases">
        <authorList>
            <person name="Gilroy R."/>
        </authorList>
    </citation>
    <scope>NUCLEOTIDE SEQUENCE</scope>
    <source>
        <strain evidence="3">ChiBcec6-7307</strain>
    </source>
</reference>
<dbReference type="InterPro" id="IPR012677">
    <property type="entry name" value="Nucleotide-bd_a/b_plait_sf"/>
</dbReference>
<comment type="caution">
    <text evidence="3">The sequence shown here is derived from an EMBL/GenBank/DDBJ whole genome shotgun (WGS) entry which is preliminary data.</text>
</comment>
<dbReference type="Gene3D" id="3.30.70.330">
    <property type="match status" value="1"/>
</dbReference>
<dbReference type="InterPro" id="IPR002942">
    <property type="entry name" value="S4_RNA-bd"/>
</dbReference>
<keyword evidence="1" id="KW-0694">RNA-binding</keyword>
<gene>
    <name evidence="3" type="ORF">IAC80_02585</name>
</gene>
<feature type="domain" description="RNA-binding S4" evidence="2">
    <location>
        <begin position="182"/>
        <end position="251"/>
    </location>
</feature>
<dbReference type="InterPro" id="IPR040591">
    <property type="entry name" value="RqcP2_RBD"/>
</dbReference>